<keyword evidence="2" id="KW-1185">Reference proteome</keyword>
<dbReference type="RefSeq" id="WP_209472677.1">
    <property type="nucleotide sequence ID" value="NZ_CP053383.1"/>
</dbReference>
<reference evidence="1 2" key="1">
    <citation type="journal article" date="2021" name="Front. Microbiol.">
        <title>Aerobic Denitrification and Heterotrophic Sulfur Oxidation in the Genus Halomonas Revealed by Six Novel Species Characterizations and Genome-Based Analysis.</title>
        <authorList>
            <person name="Wang L."/>
            <person name="Shao Z."/>
        </authorList>
    </citation>
    <scope>NUCLEOTIDE SEQUENCE [LARGE SCALE GENOMIC DNA]</scope>
    <source>
        <strain evidence="1 2">MCCC 1A13718</strain>
    </source>
</reference>
<sequence length="1671" mass="173687">MSFQIQYYQREGFSSALTVTNTYTTYNRIYVEDNSTIEIGDVFKVGGYDIEFVVHAKASSNLIYVFNDLASLPGISHTDLRGLPLTYIKSEDYSITPASYFLKADIASTHSTFNAGSNDFVGDGRLASFFPSVSYFQFEGSEAVFKLNEIRTSATSSDTATAYLQYTLSSFGEAAKVAGHIINQKTQEDFDEYVRVNIKNSLYITGVDYSTDSFTVESSSSMTAQDILTDFVFPDDTFNIDGIDFTVFTVESDTDGSVSKRIYTAEPLGSYTIVEGSYLNFTGSAIPGDIALDPIEHVTDQNETVLTVSGSTTDIPEGETVSINVTDDSSVSVAGSALVALDGTYSTTLDVSTLADGTLTAEASVVDQTGTTITDTTTAIKGLMFEEFTRQGAPENGLLEVTGFHDQNTFSVKYAENAFNVNHGHLLPGDIITLAGLEHIEFEMSGTDFTFLGTYQDKGIEHADVAGKTIVYLRSRRYENLPAHDLYVDSYNSINVAIRSYSGLDGTTIAKALAGKHVKFNDFATVGFSRNASKYTADSALLNSVWQDGQPVVGTLVAGHKSQNEVNKLKNVLYVTGVNQTTSPTYGTGSGIISFDVGEDVGYTASTIAYNFIYPGDKFTVQANGVDGVYDLELTVASTGSGSIKPKEDLTQYDIVNGSPLYFGNSALLSATLSITAEAADATNEAAVQASGTYANLEPGTLIKIVASDSVGSSATAYTSAEQDGAYIGSIDVSALAGGTITYEASVVDMQWNTVTATTTAQKSTHLDGTLALDPLATITGDNASAYAIPGTTTGIPSGEFVSITVTGSLGATITANAEVIADGSFSATIDASTLTNGEATIEATVTDQNGNLLADTAVVTVDIVPAGSISIGALAAVDYNNDTAWAVSGTTSEIPEGETVSISVTDGSAGTVAGSALVGMDGSYSTTLDVSGLADGTLTADASVVDQRGDTVTSTATADKDTRLPGTIDLTLPAQIDKTNVSAVPLSGGTTNTPEASTVTVDLTDGANTVTGTASTQADGSWSLSLDANALDDGTITATASVTDQRGDVVSATGMVEKDSLLPGSVSIRIGSTSDISAVTVSGGTTNTPSGSQVGLQVVDGAEVVHNFTANTDANGDYQTTLNLSAIADGTFTITASVEDETGAVVADTAQAQKSTSVEQGGTIAVSASDVGKDNVGSFAVWGSTLNVNVGQSVTITVHDGGSGLVTATASVEATGEYSASFNVSGLLDGQLTITATTTDEIGGTIVDSVTVTKDALHPGTITAISEAVTKENVLAVPVSGSTANTPAGNVVSISATGPLNEIARAEAEIQADGSYAGTIDLSSLADGQVHVLASVEDETGAAISASVSIKKDALHPGTLTIEAPSVGKHNVSAVSVFGNTVNVPTGSSLWVVAEDIEGGQASVSTVTEAEGYSTDLDVSELADGTLTITVTTTDETGAEITASTQVEKDALHPGTIDVFMPDVSPDNVGRIQAAGSTINVHELEQVTIRVTDREGGQVSSTATVGADGSYIKALDLSELVDGDLTISVSVMDETGATISASEQAKKDTASTDDFTLSNLQTHYGRSFPTGIGADQFRIAKAHTLNYVKTFLIAAQLELDDEVYSYIKEAIWDIAHYKLWLNVGTPSESVTKKNEVAIQWLKDIAKGNVRIKMKTQESRKKGLHTIQLLR</sequence>
<dbReference type="NCBIfam" id="NF033510">
    <property type="entry name" value="Ca_tandemer"/>
    <property type="match status" value="3"/>
</dbReference>
<dbReference type="InterPro" id="IPR013783">
    <property type="entry name" value="Ig-like_fold"/>
</dbReference>
<evidence type="ECO:0000313" key="2">
    <source>
        <dbReference type="Proteomes" id="UP000671845"/>
    </source>
</evidence>
<dbReference type="Pfam" id="PF07030">
    <property type="entry name" value="Phage_Mu_Gp36"/>
    <property type="match status" value="1"/>
</dbReference>
<dbReference type="InterPro" id="IPR009752">
    <property type="entry name" value="Phage_Mu_GpJ"/>
</dbReference>
<gene>
    <name evidence="1" type="ORF">HNO53_12925</name>
</gene>
<accession>A0ABX7WH19</accession>
<protein>
    <submittedName>
        <fullName evidence="1">DUF1320 family protein</fullName>
    </submittedName>
</protein>
<dbReference type="Proteomes" id="UP000671845">
    <property type="component" value="Chromosome"/>
</dbReference>
<dbReference type="EMBL" id="CP053383">
    <property type="protein sequence ID" value="QTP59539.1"/>
    <property type="molecule type" value="Genomic_DNA"/>
</dbReference>
<evidence type="ECO:0000313" key="1">
    <source>
        <dbReference type="EMBL" id="QTP59539.1"/>
    </source>
</evidence>
<organism evidence="1 2">
    <name type="scientific">Halomonas sulfidivorans</name>
    <dbReference type="NCBI Taxonomy" id="2733488"/>
    <lineage>
        <taxon>Bacteria</taxon>
        <taxon>Pseudomonadati</taxon>
        <taxon>Pseudomonadota</taxon>
        <taxon>Gammaproteobacteria</taxon>
        <taxon>Oceanospirillales</taxon>
        <taxon>Halomonadaceae</taxon>
        <taxon>Halomonas</taxon>
    </lineage>
</organism>
<name>A0ABX7WH19_9GAMM</name>
<proteinExistence type="predicted"/>
<dbReference type="Gene3D" id="2.60.40.10">
    <property type="entry name" value="Immunoglobulins"/>
    <property type="match status" value="4"/>
</dbReference>